<dbReference type="STRING" id="1121391.SAMN02745206_02456"/>
<evidence type="ECO:0000256" key="1">
    <source>
        <dbReference type="SAM" id="Coils"/>
    </source>
</evidence>
<dbReference type="Pfam" id="PF25917">
    <property type="entry name" value="BSH_RND"/>
    <property type="match status" value="1"/>
</dbReference>
<feature type="coiled-coil region" evidence="1">
    <location>
        <begin position="121"/>
        <end position="148"/>
    </location>
</feature>
<keyword evidence="2" id="KW-0472">Membrane</keyword>
<evidence type="ECO:0000256" key="2">
    <source>
        <dbReference type="SAM" id="Phobius"/>
    </source>
</evidence>
<dbReference type="Gene3D" id="2.40.420.20">
    <property type="match status" value="1"/>
</dbReference>
<dbReference type="RefSeq" id="WP_073039890.1">
    <property type="nucleotide sequence ID" value="NZ_FQVB01000024.1"/>
</dbReference>
<dbReference type="SUPFAM" id="SSF111369">
    <property type="entry name" value="HlyD-like secretion proteins"/>
    <property type="match status" value="1"/>
</dbReference>
<dbReference type="AlphaFoldDB" id="A0A1M5DLQ0"/>
<proteinExistence type="predicted"/>
<keyword evidence="2" id="KW-1133">Transmembrane helix</keyword>
<dbReference type="Proteomes" id="UP000184076">
    <property type="component" value="Unassembled WGS sequence"/>
</dbReference>
<dbReference type="EMBL" id="FQVB01000024">
    <property type="protein sequence ID" value="SHF67903.1"/>
    <property type="molecule type" value="Genomic_DNA"/>
</dbReference>
<dbReference type="PANTHER" id="PTHR30469">
    <property type="entry name" value="MULTIDRUG RESISTANCE PROTEIN MDTA"/>
    <property type="match status" value="1"/>
</dbReference>
<dbReference type="Gene3D" id="2.40.50.100">
    <property type="match status" value="1"/>
</dbReference>
<dbReference type="PANTHER" id="PTHR30469:SF12">
    <property type="entry name" value="MULTIDRUG RESISTANCE PROTEIN MDTA"/>
    <property type="match status" value="1"/>
</dbReference>
<feature type="coiled-coil region" evidence="1">
    <location>
        <begin position="181"/>
        <end position="236"/>
    </location>
</feature>
<dbReference type="Gene3D" id="2.40.30.170">
    <property type="match status" value="1"/>
</dbReference>
<keyword evidence="5" id="KW-1185">Reference proteome</keyword>
<name>A0A1M5DLQ0_9BACT</name>
<evidence type="ECO:0000313" key="5">
    <source>
        <dbReference type="Proteomes" id="UP000184076"/>
    </source>
</evidence>
<evidence type="ECO:0000313" key="4">
    <source>
        <dbReference type="EMBL" id="SHF67903.1"/>
    </source>
</evidence>
<sequence length="456" mass="50730">MSEPKKSIATNRRVLFRIIVCAVLLAGGVLAMTALSRLKKPPAEAVEAERVLKVQAVRAVYEDVPVVLRGYGTAEPVRTVTISPQVSGTVAYVHPRLDVGEILPAGDVLFRIDPRDYESALAEAQAMVEQWKGTVERLKREYAREQTRLGPLERSRDLARAEFERLRRLYGESKVGTRSGVEAAERVYQQAVDQVNVLQRSLAVYPQRIREAESSLRAAQAQLERARIQRERCEVRAPFQGRVTASSVEYGQFLSPGAPAVTLADDSELEILVALDSRDAQRWLLFDTPAAAREAAWFQNIRRVPCTVCWTEAPTSHSWHGVLHRAVDYDRNTRTLTVAVRVSAREASRTASDGLPLVAGMFCSVDIPGRTLERAVRLPRWAVTFDDKVYLARDGRLKTVDVQVARIQGDEAYISQGIEEGETVIVTRLASPLEGMLLEVQMVDGKAEAEGEDKRS</sequence>
<dbReference type="Gene3D" id="1.10.287.470">
    <property type="entry name" value="Helix hairpin bin"/>
    <property type="match status" value="1"/>
</dbReference>
<dbReference type="GO" id="GO:0015562">
    <property type="term" value="F:efflux transmembrane transporter activity"/>
    <property type="evidence" value="ECO:0007669"/>
    <property type="project" value="TreeGrafter"/>
</dbReference>
<gene>
    <name evidence="4" type="ORF">SAMN02745206_02456</name>
</gene>
<dbReference type="InterPro" id="IPR058625">
    <property type="entry name" value="MdtA-like_BSH"/>
</dbReference>
<protein>
    <submittedName>
        <fullName evidence="4">RND family efflux transporter, MFP subunit</fullName>
    </submittedName>
</protein>
<reference evidence="5" key="1">
    <citation type="submission" date="2016-11" db="EMBL/GenBank/DDBJ databases">
        <authorList>
            <person name="Varghese N."/>
            <person name="Submissions S."/>
        </authorList>
    </citation>
    <scope>NUCLEOTIDE SEQUENCE [LARGE SCALE GENOMIC DNA]</scope>
    <source>
        <strain evidence="5">DSM 9756</strain>
    </source>
</reference>
<accession>A0A1M5DLQ0</accession>
<dbReference type="GO" id="GO:1990281">
    <property type="term" value="C:efflux pump complex"/>
    <property type="evidence" value="ECO:0007669"/>
    <property type="project" value="TreeGrafter"/>
</dbReference>
<evidence type="ECO:0000259" key="3">
    <source>
        <dbReference type="Pfam" id="PF25917"/>
    </source>
</evidence>
<keyword evidence="1" id="KW-0175">Coiled coil</keyword>
<feature type="transmembrane region" description="Helical" evidence="2">
    <location>
        <begin position="14"/>
        <end position="35"/>
    </location>
</feature>
<organism evidence="4 5">
    <name type="scientific">Desulfacinum infernum DSM 9756</name>
    <dbReference type="NCBI Taxonomy" id="1121391"/>
    <lineage>
        <taxon>Bacteria</taxon>
        <taxon>Pseudomonadati</taxon>
        <taxon>Thermodesulfobacteriota</taxon>
        <taxon>Syntrophobacteria</taxon>
        <taxon>Syntrophobacterales</taxon>
        <taxon>Syntrophobacteraceae</taxon>
        <taxon>Desulfacinum</taxon>
    </lineage>
</organism>
<dbReference type="OrthoDB" id="5412426at2"/>
<feature type="domain" description="Multidrug resistance protein MdtA-like barrel-sandwich hybrid" evidence="3">
    <location>
        <begin position="78"/>
        <end position="260"/>
    </location>
</feature>
<keyword evidence="2" id="KW-0812">Transmembrane</keyword>